<protein>
    <submittedName>
        <fullName evidence="1">Uncharacterized protein</fullName>
    </submittedName>
</protein>
<sequence length="52" mass="5907">MKKDILEYIKVASLLVIAISLSIIAWKTASQASELQGIQERLIIMTDRINNY</sequence>
<dbReference type="Proteomes" id="UP000637074">
    <property type="component" value="Unassembled WGS sequence"/>
</dbReference>
<name>A0ABQ3N5Q5_9BACI</name>
<gene>
    <name evidence="1" type="ORF">AM1BK_35950</name>
</gene>
<dbReference type="EMBL" id="BNDS01000018">
    <property type="protein sequence ID" value="GHI00053.1"/>
    <property type="molecule type" value="Genomic_DNA"/>
</dbReference>
<accession>A0ABQ3N5Q5</accession>
<evidence type="ECO:0000313" key="1">
    <source>
        <dbReference type="EMBL" id="GHI00053.1"/>
    </source>
</evidence>
<proteinExistence type="predicted"/>
<evidence type="ECO:0000313" key="2">
    <source>
        <dbReference type="Proteomes" id="UP000637074"/>
    </source>
</evidence>
<keyword evidence="2" id="KW-1185">Reference proteome</keyword>
<reference evidence="1 2" key="1">
    <citation type="journal article" date="2022" name="Int. J. Syst. Evol. Microbiol.">
        <title>Neobacillus kokaensis sp. nov., isolated from soil.</title>
        <authorList>
            <person name="Yuki K."/>
            <person name="Matsubara H."/>
            <person name="Yamaguchi S."/>
        </authorList>
    </citation>
    <scope>NUCLEOTIDE SEQUENCE [LARGE SCALE GENOMIC DNA]</scope>
    <source>
        <strain evidence="1 2">LOB 377</strain>
    </source>
</reference>
<organism evidence="1 2">
    <name type="scientific">Neobacillus kokaensis</name>
    <dbReference type="NCBI Taxonomy" id="2759023"/>
    <lineage>
        <taxon>Bacteria</taxon>
        <taxon>Bacillati</taxon>
        <taxon>Bacillota</taxon>
        <taxon>Bacilli</taxon>
        <taxon>Bacillales</taxon>
        <taxon>Bacillaceae</taxon>
        <taxon>Neobacillus</taxon>
    </lineage>
</organism>
<comment type="caution">
    <text evidence="1">The sequence shown here is derived from an EMBL/GenBank/DDBJ whole genome shotgun (WGS) entry which is preliminary data.</text>
</comment>